<dbReference type="Pfam" id="PF02541">
    <property type="entry name" value="Ppx-GppA"/>
    <property type="match status" value="1"/>
</dbReference>
<dbReference type="PANTHER" id="PTHR30005">
    <property type="entry name" value="EXOPOLYPHOSPHATASE"/>
    <property type="match status" value="1"/>
</dbReference>
<dbReference type="EMBL" id="BSNJ01000004">
    <property type="protein sequence ID" value="GLQ21255.1"/>
    <property type="molecule type" value="Genomic_DNA"/>
</dbReference>
<evidence type="ECO:0000259" key="1">
    <source>
        <dbReference type="Pfam" id="PF02541"/>
    </source>
</evidence>
<organism evidence="3 4">
    <name type="scientific">Algimonas porphyrae</name>
    <dbReference type="NCBI Taxonomy" id="1128113"/>
    <lineage>
        <taxon>Bacteria</taxon>
        <taxon>Pseudomonadati</taxon>
        <taxon>Pseudomonadota</taxon>
        <taxon>Alphaproteobacteria</taxon>
        <taxon>Maricaulales</taxon>
        <taxon>Robiginitomaculaceae</taxon>
        <taxon>Algimonas</taxon>
    </lineage>
</organism>
<reference evidence="3" key="1">
    <citation type="journal article" date="2014" name="Int. J. Syst. Evol. Microbiol.">
        <title>Complete genome of a new Firmicutes species belonging to the dominant human colonic microbiota ('Ruminococcus bicirculans') reveals two chromosomes and a selective capacity to utilize plant glucans.</title>
        <authorList>
            <consortium name="NISC Comparative Sequencing Program"/>
            <person name="Wegmann U."/>
            <person name="Louis P."/>
            <person name="Goesmann A."/>
            <person name="Henrissat B."/>
            <person name="Duncan S.H."/>
            <person name="Flint H.J."/>
        </authorList>
    </citation>
    <scope>NUCLEOTIDE SEQUENCE</scope>
    <source>
        <strain evidence="3">NBRC 108216</strain>
    </source>
</reference>
<dbReference type="InterPro" id="IPR043129">
    <property type="entry name" value="ATPase_NBD"/>
</dbReference>
<evidence type="ECO:0000313" key="4">
    <source>
        <dbReference type="Proteomes" id="UP001161390"/>
    </source>
</evidence>
<reference evidence="3" key="2">
    <citation type="submission" date="2023-01" db="EMBL/GenBank/DDBJ databases">
        <title>Draft genome sequence of Algimonas porphyrae strain NBRC 108216.</title>
        <authorList>
            <person name="Sun Q."/>
            <person name="Mori K."/>
        </authorList>
    </citation>
    <scope>NUCLEOTIDE SEQUENCE</scope>
    <source>
        <strain evidence="3">NBRC 108216</strain>
    </source>
</reference>
<dbReference type="PANTHER" id="PTHR30005:SF0">
    <property type="entry name" value="RETROGRADE REGULATION PROTEIN 2"/>
    <property type="match status" value="1"/>
</dbReference>
<dbReference type="Gene3D" id="3.30.420.40">
    <property type="match status" value="1"/>
</dbReference>
<dbReference type="SUPFAM" id="SSF53067">
    <property type="entry name" value="Actin-like ATPase domain"/>
    <property type="match status" value="2"/>
</dbReference>
<feature type="domain" description="Ppx/GppA phosphatase N-terminal" evidence="1">
    <location>
        <begin position="34"/>
        <end position="314"/>
    </location>
</feature>
<accession>A0ABQ5V134</accession>
<dbReference type="Pfam" id="PF21697">
    <property type="entry name" value="Ppx_C"/>
    <property type="match status" value="1"/>
</dbReference>
<dbReference type="InterPro" id="IPR050273">
    <property type="entry name" value="GppA/Ppx_hydrolase"/>
</dbReference>
<dbReference type="InterPro" id="IPR003695">
    <property type="entry name" value="Ppx_GppA_N"/>
</dbReference>
<comment type="caution">
    <text evidence="3">The sequence shown here is derived from an EMBL/GenBank/DDBJ whole genome shotgun (WGS) entry which is preliminary data.</text>
</comment>
<evidence type="ECO:0000259" key="2">
    <source>
        <dbReference type="Pfam" id="PF21697"/>
    </source>
</evidence>
<gene>
    <name evidence="3" type="primary">ppx1</name>
    <name evidence="3" type="ORF">GCM10007854_22100</name>
</gene>
<feature type="domain" description="Exopolyphosphatase C-terminal" evidence="2">
    <location>
        <begin position="363"/>
        <end position="499"/>
    </location>
</feature>
<dbReference type="InterPro" id="IPR048951">
    <property type="entry name" value="Ppx_C"/>
</dbReference>
<dbReference type="SUPFAM" id="SSF109604">
    <property type="entry name" value="HD-domain/PDEase-like"/>
    <property type="match status" value="1"/>
</dbReference>
<sequence length="511" mass="55480">MTEDDQLTDPFNVPATGPEKAGVLDIGSNSIRFVVFDIYGSHFTPVYNEKVLAGLGRDLKATGRLSDDGKRLALASLSRFQAIAEARGLSRILVAATAAMREASDAQDFIEDIRVQTGLEVVPVSGEEEARLSALGLLAGDPGATGLAADLGGASLELIRLQDRAPGQRRSLPLGPFDMVGPNLRDADYASLIPHIDAALAELPPILSRTDTLYLIGGAWRNLAAIHMTRSLYPLKTMQNYALDTLDAALLARWAYNEGRDALFDWPGLRARRSETLPYSGLLLERLIRVLKPRRIEVSLTGLREGLVFDHLPQSVQARDALLDGCRDFASGSLQSELFGPPLMHFVESIADALPVAFDAGIDRRLRQAACLLAGLGKNLHPDYRAELVFEDVLYAPISGLSHPQRVWLALTLFRSVSRNRKPPNMEAVDRLLDDAQIKAACALGSAIRLAIVATGRTPDLVGALHLSHADGCLHLESDVPELLTEQVQFRLQKLADRLGFAYQSGSSSDC</sequence>
<proteinExistence type="predicted"/>
<dbReference type="CDD" id="cd24052">
    <property type="entry name" value="ASKHA_NBD_HpPPX-GppA-like"/>
    <property type="match status" value="1"/>
</dbReference>
<keyword evidence="4" id="KW-1185">Reference proteome</keyword>
<name>A0ABQ5V134_9PROT</name>
<protein>
    <submittedName>
        <fullName evidence="3">Exopolyphosphatase</fullName>
    </submittedName>
</protein>
<dbReference type="Proteomes" id="UP001161390">
    <property type="component" value="Unassembled WGS sequence"/>
</dbReference>
<evidence type="ECO:0000313" key="3">
    <source>
        <dbReference type="EMBL" id="GLQ21255.1"/>
    </source>
</evidence>
<dbReference type="Gene3D" id="3.30.420.150">
    <property type="entry name" value="Exopolyphosphatase. Domain 2"/>
    <property type="match status" value="1"/>
</dbReference>
<dbReference type="Gene3D" id="1.10.3210.10">
    <property type="entry name" value="Hypothetical protein af1432"/>
    <property type="match status" value="1"/>
</dbReference>